<reference evidence="1" key="1">
    <citation type="submission" date="2016-08" db="EMBL/GenBank/DDBJ databases">
        <authorList>
            <person name="Ngugi D.K."/>
            <person name="Miyake S."/>
            <person name="Stingl U."/>
        </authorList>
    </citation>
    <scope>NUCLEOTIDE SEQUENCE</scope>
    <source>
        <strain evidence="1">SCG-D08WGA-EpuloA1</strain>
    </source>
</reference>
<protein>
    <submittedName>
        <fullName evidence="1">Uncharacterized protein</fullName>
    </submittedName>
</protein>
<keyword evidence="2" id="KW-1185">Reference proteome</keyword>
<gene>
    <name evidence="1" type="ORF">AN640_08200</name>
</gene>
<evidence type="ECO:0000313" key="2">
    <source>
        <dbReference type="Proteomes" id="UP000188637"/>
    </source>
</evidence>
<proteinExistence type="predicted"/>
<sequence>MPSFNPSFNPITETFDSSLRLFLASHFKVMKLFSGYGKLQMPCSSSKLICHSIWLFSQSIFIPKTNSISIEMSDNPLHPIKLGLDGFPLSSFV</sequence>
<comment type="caution">
    <text evidence="1">The sequence shown here is derived from an EMBL/GenBank/DDBJ whole genome shotgun (WGS) entry which is preliminary data.</text>
</comment>
<accession>A0ACC8XE53</accession>
<name>A0ACC8XE53_9FIRM</name>
<dbReference type="EMBL" id="LJHD01000225">
    <property type="protein sequence ID" value="ONI41103.1"/>
    <property type="molecule type" value="Genomic_DNA"/>
</dbReference>
<dbReference type="Proteomes" id="UP000188637">
    <property type="component" value="Unassembled WGS sequence"/>
</dbReference>
<evidence type="ECO:0000313" key="1">
    <source>
        <dbReference type="EMBL" id="ONI41103.1"/>
    </source>
</evidence>
<organism evidence="1 2">
    <name type="scientific">Candidatus Epulonipiscium fishelsonii</name>
    <dbReference type="NCBI Taxonomy" id="77094"/>
    <lineage>
        <taxon>Bacteria</taxon>
        <taxon>Bacillati</taxon>
        <taxon>Bacillota</taxon>
        <taxon>Clostridia</taxon>
        <taxon>Lachnospirales</taxon>
        <taxon>Lachnospiraceae</taxon>
        <taxon>Candidatus Epulonipiscium</taxon>
    </lineage>
</organism>